<dbReference type="InterPro" id="IPR037171">
    <property type="entry name" value="NagB/RpiA_transferase-like"/>
</dbReference>
<dbReference type="Pfam" id="PF06026">
    <property type="entry name" value="Rib_5-P_isom_A"/>
    <property type="match status" value="1"/>
</dbReference>
<evidence type="ECO:0000256" key="2">
    <source>
        <dbReference type="HAMAP-Rule" id="MF_00170"/>
    </source>
</evidence>
<dbReference type="PANTHER" id="PTHR11934">
    <property type="entry name" value="RIBOSE-5-PHOSPHATE ISOMERASE"/>
    <property type="match status" value="1"/>
</dbReference>
<dbReference type="EC" id="5.3.1.6" evidence="2"/>
<dbReference type="Gene3D" id="3.30.70.260">
    <property type="match status" value="1"/>
</dbReference>
<feature type="binding site" evidence="2">
    <location>
        <begin position="104"/>
        <end position="107"/>
    </location>
    <ligand>
        <name>substrate</name>
    </ligand>
</feature>
<comment type="similarity">
    <text evidence="2">Belongs to the ribose 5-phosphate isomerase family.</text>
</comment>
<comment type="subunit">
    <text evidence="2">Homodimer.</text>
</comment>
<dbReference type="Gene3D" id="3.40.50.1360">
    <property type="match status" value="1"/>
</dbReference>
<sequence length="239" mass="24484">MANCLQDSDDVVALKRAAAHAAVAEIESGMLVGLGTGTTVSLAIAALGERVLAGLRIDIVATSRITALQARAAGLSVLAFDTRAGVDLAIDGADELDPDLRAIKGRGGAMLREKIVAAAAARMVVIVDASKEVTALGRGLLPIETLPFAAGFVSRRIERLGAAVSLRMAGSAPFLTDQRNIVLDCRFGVIGDCEGLAQALSAIPGMLGHGLFLDEIDAAYVGRKDGIARLTRSAPGAAS</sequence>
<dbReference type="RefSeq" id="WP_275228956.1">
    <property type="nucleotide sequence ID" value="NZ_JARESE010000047.1"/>
</dbReference>
<feature type="binding site" evidence="2">
    <location>
        <position position="131"/>
    </location>
    <ligand>
        <name>substrate</name>
    </ligand>
</feature>
<dbReference type="PANTHER" id="PTHR11934:SF0">
    <property type="entry name" value="RIBOSE-5-PHOSPHATE ISOMERASE"/>
    <property type="match status" value="1"/>
</dbReference>
<dbReference type="GO" id="GO:0004751">
    <property type="term" value="F:ribose-5-phosphate isomerase activity"/>
    <property type="evidence" value="ECO:0007669"/>
    <property type="project" value="UniProtKB-EC"/>
</dbReference>
<dbReference type="Proteomes" id="UP001216253">
    <property type="component" value="Unassembled WGS sequence"/>
</dbReference>
<comment type="catalytic activity">
    <reaction evidence="2">
        <text>aldehydo-D-ribose 5-phosphate = D-ribulose 5-phosphate</text>
        <dbReference type="Rhea" id="RHEA:14657"/>
        <dbReference type="ChEBI" id="CHEBI:58121"/>
        <dbReference type="ChEBI" id="CHEBI:58273"/>
        <dbReference type="EC" id="5.3.1.6"/>
    </reaction>
</comment>
<comment type="function">
    <text evidence="2">Catalyzes the reversible conversion of ribose-5-phosphate to ribulose 5-phosphate.</text>
</comment>
<name>A0ABT5WRX2_9SPHN</name>
<dbReference type="NCBIfam" id="NF001924">
    <property type="entry name" value="PRK00702.1"/>
    <property type="match status" value="1"/>
</dbReference>
<feature type="active site" description="Proton acceptor" evidence="2">
    <location>
        <position position="113"/>
    </location>
</feature>
<keyword evidence="1 2" id="KW-0413">Isomerase</keyword>
<dbReference type="InterPro" id="IPR020672">
    <property type="entry name" value="Ribose5P_isomerase_typA_subgr"/>
</dbReference>
<reference evidence="3 4" key="1">
    <citation type="submission" date="2023-03" db="EMBL/GenBank/DDBJ databases">
        <title>NovoSphingobium album sp. nov. isolated from polycyclic aromatic hydrocarbons- and heavy-metal polluted soil.</title>
        <authorList>
            <person name="Liu Z."/>
            <person name="Wang K."/>
        </authorList>
    </citation>
    <scope>NUCLEOTIDE SEQUENCE [LARGE SCALE GENOMIC DNA]</scope>
    <source>
        <strain evidence="3 4">H3SJ31-1</strain>
    </source>
</reference>
<dbReference type="NCBIfam" id="TIGR00021">
    <property type="entry name" value="rpiA"/>
    <property type="match status" value="1"/>
</dbReference>
<comment type="caution">
    <text evidence="3">The sequence shown here is derived from an EMBL/GenBank/DDBJ whole genome shotgun (WGS) entry which is preliminary data.</text>
</comment>
<keyword evidence="4" id="KW-1185">Reference proteome</keyword>
<evidence type="ECO:0000313" key="3">
    <source>
        <dbReference type="EMBL" id="MDE8652787.1"/>
    </source>
</evidence>
<comment type="pathway">
    <text evidence="2">Carbohydrate degradation; pentose phosphate pathway; D-ribose 5-phosphate from D-ribulose 5-phosphate (non-oxidative stage): step 1/1.</text>
</comment>
<proteinExistence type="inferred from homology"/>
<dbReference type="InterPro" id="IPR004788">
    <property type="entry name" value="Ribose5P_isomerase_type_A"/>
</dbReference>
<evidence type="ECO:0000256" key="1">
    <source>
        <dbReference type="ARBA" id="ARBA00023235"/>
    </source>
</evidence>
<gene>
    <name evidence="2 3" type="primary">rpiA</name>
    <name evidence="3" type="ORF">PYV00_13855</name>
</gene>
<protein>
    <recommendedName>
        <fullName evidence="2">Ribose-5-phosphate isomerase A</fullName>
        <ecNumber evidence="2">5.3.1.6</ecNumber>
    </recommendedName>
    <alternativeName>
        <fullName evidence="2">Phosphoriboisomerase A</fullName>
        <shortName evidence="2">PRI</shortName>
    </alternativeName>
</protein>
<dbReference type="SUPFAM" id="SSF100950">
    <property type="entry name" value="NagB/RpiA/CoA transferase-like"/>
    <property type="match status" value="1"/>
</dbReference>
<organism evidence="3 4">
    <name type="scientific">Novosphingobium album</name>
    <name type="common">ex Liu et al. 2023</name>
    <dbReference type="NCBI Taxonomy" id="3031130"/>
    <lineage>
        <taxon>Bacteria</taxon>
        <taxon>Pseudomonadati</taxon>
        <taxon>Pseudomonadota</taxon>
        <taxon>Alphaproteobacteria</taxon>
        <taxon>Sphingomonadales</taxon>
        <taxon>Sphingomonadaceae</taxon>
        <taxon>Novosphingobium</taxon>
    </lineage>
</organism>
<dbReference type="SUPFAM" id="SSF75445">
    <property type="entry name" value="D-ribose-5-phosphate isomerase (RpiA), lid domain"/>
    <property type="match status" value="1"/>
</dbReference>
<accession>A0ABT5WRX2</accession>
<evidence type="ECO:0000313" key="4">
    <source>
        <dbReference type="Proteomes" id="UP001216253"/>
    </source>
</evidence>
<dbReference type="CDD" id="cd01398">
    <property type="entry name" value="RPI_A"/>
    <property type="match status" value="1"/>
</dbReference>
<dbReference type="EMBL" id="JARESE010000047">
    <property type="protein sequence ID" value="MDE8652787.1"/>
    <property type="molecule type" value="Genomic_DNA"/>
</dbReference>
<feature type="binding site" evidence="2">
    <location>
        <begin position="91"/>
        <end position="94"/>
    </location>
    <ligand>
        <name>substrate</name>
    </ligand>
</feature>
<feature type="binding site" evidence="2">
    <location>
        <begin position="36"/>
        <end position="39"/>
    </location>
    <ligand>
        <name>substrate</name>
    </ligand>
</feature>
<dbReference type="HAMAP" id="MF_00170">
    <property type="entry name" value="Rib_5P_isom_A"/>
    <property type="match status" value="1"/>
</dbReference>